<feature type="compositionally biased region" description="Low complexity" evidence="1">
    <location>
        <begin position="73"/>
        <end position="90"/>
    </location>
</feature>
<organism evidence="3">
    <name type="scientific">Arabidopsis lyrata subsp. lyrata</name>
    <name type="common">Lyre-leaved rock-cress</name>
    <dbReference type="NCBI Taxonomy" id="81972"/>
    <lineage>
        <taxon>Eukaryota</taxon>
        <taxon>Viridiplantae</taxon>
        <taxon>Streptophyta</taxon>
        <taxon>Embryophyta</taxon>
        <taxon>Tracheophyta</taxon>
        <taxon>Spermatophyta</taxon>
        <taxon>Magnoliopsida</taxon>
        <taxon>eudicotyledons</taxon>
        <taxon>Gunneridae</taxon>
        <taxon>Pentapetalae</taxon>
        <taxon>rosids</taxon>
        <taxon>malvids</taxon>
        <taxon>Brassicales</taxon>
        <taxon>Brassicaceae</taxon>
        <taxon>Camelineae</taxon>
        <taxon>Arabidopsis</taxon>
    </lineage>
</organism>
<reference evidence="3" key="1">
    <citation type="journal article" date="2011" name="Nat. Genet.">
        <title>The Arabidopsis lyrata genome sequence and the basis of rapid genome size change.</title>
        <authorList>
            <person name="Hu T.T."/>
            <person name="Pattyn P."/>
            <person name="Bakker E.G."/>
            <person name="Cao J."/>
            <person name="Cheng J.-F."/>
            <person name="Clark R.M."/>
            <person name="Fahlgren N."/>
            <person name="Fawcett J.A."/>
            <person name="Grimwood J."/>
            <person name="Gundlach H."/>
            <person name="Haberer G."/>
            <person name="Hollister J.D."/>
            <person name="Ossowski S."/>
            <person name="Ottilar R.P."/>
            <person name="Salamov A.A."/>
            <person name="Schneeberger K."/>
            <person name="Spannagl M."/>
            <person name="Wang X."/>
            <person name="Yang L."/>
            <person name="Nasrallah M.E."/>
            <person name="Bergelson J."/>
            <person name="Carrington J.C."/>
            <person name="Gaut B.S."/>
            <person name="Schmutz J."/>
            <person name="Mayer K.F.X."/>
            <person name="Van de Peer Y."/>
            <person name="Grigoriev I.V."/>
            <person name="Nordborg M."/>
            <person name="Weigel D."/>
            <person name="Guo Y.-L."/>
        </authorList>
    </citation>
    <scope>NUCLEOTIDE SEQUENCE [LARGE SCALE GENOMIC DNA]</scope>
    <source>
        <strain evidence="3">cv. MN47</strain>
    </source>
</reference>
<evidence type="ECO:0000313" key="2">
    <source>
        <dbReference type="EMBL" id="EFH49993.1"/>
    </source>
</evidence>
<evidence type="ECO:0000313" key="3">
    <source>
        <dbReference type="Proteomes" id="UP000008694"/>
    </source>
</evidence>
<name>D7M7E3_ARALL</name>
<dbReference type="Proteomes" id="UP000008694">
    <property type="component" value="Unassembled WGS sequence"/>
</dbReference>
<protein>
    <submittedName>
        <fullName evidence="2">Predicted protein</fullName>
    </submittedName>
</protein>
<proteinExistence type="predicted"/>
<keyword evidence="3" id="KW-1185">Reference proteome</keyword>
<sequence length="96" mass="10503">MARVDFNLSPTNNELHSFDLNIIPGISEDNDSEYGGLRNEGASVFAAEEPNPESEDLDVNVEEDHDTEDPFVGEEAGQNENGGNPNQFNGDQGMYL</sequence>
<dbReference type="AlphaFoldDB" id="D7M7E3"/>
<accession>D7M7E3</accession>
<dbReference type="EMBL" id="GL348718">
    <property type="protein sequence ID" value="EFH49993.1"/>
    <property type="molecule type" value="Genomic_DNA"/>
</dbReference>
<gene>
    <name evidence="2" type="ORF">ARALYDRAFT_909534</name>
</gene>
<dbReference type="Gramene" id="scaffold_601591.1">
    <property type="protein sequence ID" value="scaffold_601591.1"/>
    <property type="gene ID" value="scaffold_601591.1"/>
</dbReference>
<evidence type="ECO:0000256" key="1">
    <source>
        <dbReference type="SAM" id="MobiDB-lite"/>
    </source>
</evidence>
<dbReference type="HOGENOM" id="CLU_2362585_0_0_1"/>
<feature type="region of interest" description="Disordered" evidence="1">
    <location>
        <begin position="43"/>
        <end position="96"/>
    </location>
</feature>
<feature type="compositionally biased region" description="Acidic residues" evidence="1">
    <location>
        <begin position="50"/>
        <end position="72"/>
    </location>
</feature>